<dbReference type="STRING" id="1156417.Y919_00930"/>
<dbReference type="FunFam" id="1.20.58.110:FF:000001">
    <property type="entry name" value="30S ribosomal protein S20"/>
    <property type="match status" value="1"/>
</dbReference>
<keyword evidence="6 8" id="KW-0687">Ribonucleoprotein</keyword>
<dbReference type="Gene3D" id="1.20.58.110">
    <property type="entry name" value="Ribosomal protein S20"/>
    <property type="match status" value="1"/>
</dbReference>
<comment type="function">
    <text evidence="1 8">Binds directly to 16S ribosomal RNA.</text>
</comment>
<evidence type="ECO:0000256" key="6">
    <source>
        <dbReference type="ARBA" id="ARBA00023274"/>
    </source>
</evidence>
<evidence type="ECO:0000313" key="10">
    <source>
        <dbReference type="Proteomes" id="UP000029622"/>
    </source>
</evidence>
<dbReference type="GO" id="GO:0006412">
    <property type="term" value="P:translation"/>
    <property type="evidence" value="ECO:0007669"/>
    <property type="project" value="UniProtKB-UniRule"/>
</dbReference>
<evidence type="ECO:0000313" key="9">
    <source>
        <dbReference type="EMBL" id="KGG81347.1"/>
    </source>
</evidence>
<protein>
    <recommendedName>
        <fullName evidence="7 8">Small ribosomal subunit protein bS20</fullName>
    </recommendedName>
</protein>
<name>A0A096BKG8_9FIRM</name>
<dbReference type="GO" id="GO:0003735">
    <property type="term" value="F:structural constituent of ribosome"/>
    <property type="evidence" value="ECO:0007669"/>
    <property type="project" value="InterPro"/>
</dbReference>
<dbReference type="NCBIfam" id="TIGR00029">
    <property type="entry name" value="S20"/>
    <property type="match status" value="1"/>
</dbReference>
<dbReference type="AlphaFoldDB" id="A0A096BKG8"/>
<dbReference type="InterPro" id="IPR002583">
    <property type="entry name" value="Ribosomal_bS20"/>
</dbReference>
<gene>
    <name evidence="8" type="primary">rpsT</name>
    <name evidence="9" type="ORF">Y919_00930</name>
</gene>
<reference evidence="9 10" key="1">
    <citation type="submission" date="2013-12" db="EMBL/GenBank/DDBJ databases">
        <title>Draft genome sequence of Caloranaerobacter sp. H53214.</title>
        <authorList>
            <person name="Jiang L.J."/>
            <person name="Shao Z.Z."/>
            <person name="Long M.N."/>
        </authorList>
    </citation>
    <scope>NUCLEOTIDE SEQUENCE [LARGE SCALE GENOMIC DNA]</scope>
    <source>
        <strain evidence="9 10">H53214</strain>
    </source>
</reference>
<dbReference type="Pfam" id="PF01649">
    <property type="entry name" value="Ribosomal_S20p"/>
    <property type="match status" value="1"/>
</dbReference>
<dbReference type="Proteomes" id="UP000029622">
    <property type="component" value="Unassembled WGS sequence"/>
</dbReference>
<dbReference type="GO" id="GO:0015935">
    <property type="term" value="C:small ribosomal subunit"/>
    <property type="evidence" value="ECO:0007669"/>
    <property type="project" value="TreeGrafter"/>
</dbReference>
<proteinExistence type="inferred from homology"/>
<dbReference type="GO" id="GO:0005829">
    <property type="term" value="C:cytosol"/>
    <property type="evidence" value="ECO:0007669"/>
    <property type="project" value="TreeGrafter"/>
</dbReference>
<accession>A0A096BKG8</accession>
<evidence type="ECO:0000256" key="2">
    <source>
        <dbReference type="ARBA" id="ARBA00007634"/>
    </source>
</evidence>
<keyword evidence="5 8" id="KW-0689">Ribosomal protein</keyword>
<comment type="similarity">
    <text evidence="2 8">Belongs to the bacterial ribosomal protein bS20 family.</text>
</comment>
<dbReference type="EMBL" id="AZTB01000002">
    <property type="protein sequence ID" value="KGG81347.1"/>
    <property type="molecule type" value="Genomic_DNA"/>
</dbReference>
<dbReference type="HAMAP" id="MF_00500">
    <property type="entry name" value="Ribosomal_bS20"/>
    <property type="match status" value="1"/>
</dbReference>
<sequence length="87" mass="10033">MANIKSAKKRIKVIEKRTAINRRRKSEIKTYIRKFNEALESGNIEEAKSLLRLVEKKLYRAAAKGTIHKNAASRKVSRLARRLNEAV</sequence>
<evidence type="ECO:0000256" key="8">
    <source>
        <dbReference type="HAMAP-Rule" id="MF_00500"/>
    </source>
</evidence>
<evidence type="ECO:0000256" key="1">
    <source>
        <dbReference type="ARBA" id="ARBA00003134"/>
    </source>
</evidence>
<comment type="caution">
    <text evidence="9">The sequence shown here is derived from an EMBL/GenBank/DDBJ whole genome shotgun (WGS) entry which is preliminary data.</text>
</comment>
<dbReference type="GO" id="GO:0070181">
    <property type="term" value="F:small ribosomal subunit rRNA binding"/>
    <property type="evidence" value="ECO:0007669"/>
    <property type="project" value="TreeGrafter"/>
</dbReference>
<keyword evidence="4 8" id="KW-0694">RNA-binding</keyword>
<keyword evidence="3 8" id="KW-0699">rRNA-binding</keyword>
<evidence type="ECO:0000256" key="4">
    <source>
        <dbReference type="ARBA" id="ARBA00022884"/>
    </source>
</evidence>
<evidence type="ECO:0000256" key="5">
    <source>
        <dbReference type="ARBA" id="ARBA00022980"/>
    </source>
</evidence>
<dbReference type="SUPFAM" id="SSF46992">
    <property type="entry name" value="Ribosomal protein S20"/>
    <property type="match status" value="1"/>
</dbReference>
<dbReference type="PANTHER" id="PTHR33398">
    <property type="entry name" value="30S RIBOSOMAL PROTEIN S20"/>
    <property type="match status" value="1"/>
</dbReference>
<organism evidence="9 10">
    <name type="scientific">Caloranaerobacter azorensis H53214</name>
    <dbReference type="NCBI Taxonomy" id="1156417"/>
    <lineage>
        <taxon>Bacteria</taxon>
        <taxon>Bacillati</taxon>
        <taxon>Bacillota</taxon>
        <taxon>Tissierellia</taxon>
        <taxon>Tissierellales</taxon>
        <taxon>Thermohalobacteraceae</taxon>
        <taxon>Caloranaerobacter</taxon>
    </lineage>
</organism>
<evidence type="ECO:0000256" key="3">
    <source>
        <dbReference type="ARBA" id="ARBA00022730"/>
    </source>
</evidence>
<evidence type="ECO:0000256" key="7">
    <source>
        <dbReference type="ARBA" id="ARBA00035136"/>
    </source>
</evidence>
<dbReference type="PANTHER" id="PTHR33398:SF1">
    <property type="entry name" value="SMALL RIBOSOMAL SUBUNIT PROTEIN BS20C"/>
    <property type="match status" value="1"/>
</dbReference>
<dbReference type="RefSeq" id="WP_035161458.1">
    <property type="nucleotide sequence ID" value="NZ_AZTB01000002.1"/>
</dbReference>
<dbReference type="InterPro" id="IPR036510">
    <property type="entry name" value="Ribosomal_bS20_sf"/>
</dbReference>